<organism evidence="8 9">
    <name type="scientific">Phaedon cochleariae</name>
    <name type="common">Mustard beetle</name>
    <dbReference type="NCBI Taxonomy" id="80249"/>
    <lineage>
        <taxon>Eukaryota</taxon>
        <taxon>Metazoa</taxon>
        <taxon>Ecdysozoa</taxon>
        <taxon>Arthropoda</taxon>
        <taxon>Hexapoda</taxon>
        <taxon>Insecta</taxon>
        <taxon>Pterygota</taxon>
        <taxon>Neoptera</taxon>
        <taxon>Endopterygota</taxon>
        <taxon>Coleoptera</taxon>
        <taxon>Polyphaga</taxon>
        <taxon>Cucujiformia</taxon>
        <taxon>Chrysomeloidea</taxon>
        <taxon>Chrysomelidae</taxon>
        <taxon>Chrysomelinae</taxon>
        <taxon>Chrysomelini</taxon>
        <taxon>Phaedon</taxon>
    </lineage>
</organism>
<dbReference type="PROSITE" id="PS00678">
    <property type="entry name" value="WD_REPEATS_1"/>
    <property type="match status" value="2"/>
</dbReference>
<dbReference type="SMART" id="SM00320">
    <property type="entry name" value="WD40"/>
    <property type="match status" value="9"/>
</dbReference>
<feature type="compositionally biased region" description="Basic and acidic residues" evidence="5">
    <location>
        <begin position="250"/>
        <end position="263"/>
    </location>
</feature>
<dbReference type="SUPFAM" id="SSF50978">
    <property type="entry name" value="WD40 repeat-like"/>
    <property type="match status" value="2"/>
</dbReference>
<feature type="compositionally biased region" description="Acidic residues" evidence="5">
    <location>
        <begin position="441"/>
        <end position="456"/>
    </location>
</feature>
<feature type="compositionally biased region" description="Basic and acidic residues" evidence="5">
    <location>
        <begin position="1344"/>
        <end position="1369"/>
    </location>
</feature>
<evidence type="ECO:0000313" key="8">
    <source>
        <dbReference type="EMBL" id="CAH1174063.1"/>
    </source>
</evidence>
<reference evidence="8" key="2">
    <citation type="submission" date="2022-10" db="EMBL/GenBank/DDBJ databases">
        <authorList>
            <consortium name="ENA_rothamsted_submissions"/>
            <consortium name="culmorum"/>
            <person name="King R."/>
        </authorList>
    </citation>
    <scope>NUCLEOTIDE SEQUENCE</scope>
</reference>
<dbReference type="Pfam" id="PF00400">
    <property type="entry name" value="WD40"/>
    <property type="match status" value="1"/>
</dbReference>
<feature type="compositionally biased region" description="Basic and acidic residues" evidence="5">
    <location>
        <begin position="224"/>
        <end position="233"/>
    </location>
</feature>
<dbReference type="EMBL" id="OU896712">
    <property type="protein sequence ID" value="CAH1174063.1"/>
    <property type="molecule type" value="Genomic_DNA"/>
</dbReference>
<reference evidence="8" key="1">
    <citation type="submission" date="2022-01" db="EMBL/GenBank/DDBJ databases">
        <authorList>
            <person name="King R."/>
        </authorList>
    </citation>
    <scope>NUCLEOTIDE SEQUENCE</scope>
</reference>
<dbReference type="InterPro" id="IPR052640">
    <property type="entry name" value="Gemin-5"/>
</dbReference>
<dbReference type="PANTHER" id="PTHR46362:SF1">
    <property type="entry name" value="GEM-ASSOCIATED PROTEIN 5"/>
    <property type="match status" value="1"/>
</dbReference>
<evidence type="ECO:0000313" key="9">
    <source>
        <dbReference type="Proteomes" id="UP001153737"/>
    </source>
</evidence>
<dbReference type="InterPro" id="IPR056421">
    <property type="entry name" value="TPR_GEMI5"/>
</dbReference>
<feature type="compositionally biased region" description="Basic residues" evidence="5">
    <location>
        <begin position="1661"/>
        <end position="1670"/>
    </location>
</feature>
<feature type="repeat" description="WD" evidence="3">
    <location>
        <begin position="913"/>
        <end position="955"/>
    </location>
</feature>
<evidence type="ECO:0000259" key="6">
    <source>
        <dbReference type="Pfam" id="PF23774"/>
    </source>
</evidence>
<keyword evidence="1 3" id="KW-0853">WD repeat</keyword>
<feature type="domain" description="Gem-associated protein 5 second beta-propeller" evidence="7">
    <location>
        <begin position="683"/>
        <end position="981"/>
    </location>
</feature>
<dbReference type="GO" id="GO:0032797">
    <property type="term" value="C:SMN complex"/>
    <property type="evidence" value="ECO:0007669"/>
    <property type="project" value="TreeGrafter"/>
</dbReference>
<sequence length="1670" mass="186372">MNTLVVPPSPNWYESSILACAPDNTVIYGARNDLVLIENSDVPNQASKVDIISRAHSQKILSVHINKNWGKPNKFVVSVSEDKIIKVWNVETLKKHASHNEHLAHSKVVGANFAGDDRIISVSEDGVIVVWNVGANKTIVLKDVFGFKATVTCLSTCPHAPWMTAFGLKNGLVLVTDLRRNGTLLHRLRGHDKPVLSLSWCPAPINIFPTNPRNCVGIKKETLDSNDKSHLPAENESSAVKDSNDQNGSESRDDNTAKNDTHPLLKVYDSNDEDSSQVFQDLKDKILGNSSPEDVESETDVKNVLISRDGELKLEDENAPLTVADSILNGSEYKLNDFLKECQDLESKIKEIRDESDILLSSTSKYTNPFKILCSDIPIEKMSDAVNTIEDLNIKTDGISSEPCEKLELPVEEKGEITENISSAVQSSEHQIISTSANTNDTEESQTVDQDQDEVESAPVIEVIDKQSTELRTDETKVDVETKTDEQRCVDDSPAIHDEKTVNGMKTCEEVGRKITTKEIEEEQPRKEYLLASAAREGNIYIWRAGSDGRMQNFMCVPNINKSSHRRSSSSFDKIWITLCWASPTTLLSSSRSSELLQWPLPKPMDKSKQMSLVHKDHNTLLFSIAAPVSYSDEFNWLEKRQMNAWTLGQDRLLLNTSLCNEKTNLACYPTFGGSVHCLQLSPVDPNRLAIGSADGFIRILDLSRPHVKQIIMTTFYQKIQSRVESLAWHPENELLLAFGTSEGRVGYLDSNNTSKSPVLLPHFFKSQIYKLEWGPIPGNKQQFGLYAVAEGKLVVFNTSKKSENEPTEIDKPEKTIIYSFAWKPDYSILLVSTKAGFLIVYSPELKILRKHYFPQRIQEILWHPNAALHGDSPAQAQSCWFAAITNFKNVTVYDFDEARASDSDDDRVVAVYEGAGDVVSCISWSPHKDYELVIGNENGIVQIWDTNTKEFISTYVTPNFAANLTALWSPVDPDFMISGSRDSALRIWRISEHAPKNEIELMETRKTVLKKMMIESADLLPKIKKPQDSATIVKKTNKNVLLPKFPIAAGQSVDGLRKLLQWKEDPSSVESSTENGGELTVFDVFGTNKDMLKLVNTNETVHKQNGKYSLNAMLTMFRGDLSSTIKEAIDEKRVDQWIISLAPMVSSKLWQAACETYAHQLSEQSDTNPLEVATYFLACHKVEQAINCLCEAQMFKEALALAKCRFTENDVAVQEVLDKWAKHSVYVGNFEIAAQCFIVLGKYEEAASVLFRRSDIETMEFAAELAEKSGNVELHKAALFRYKSFLAESSGENGDKEKQEMSTIAEISMDGNEIVGTANGDENLSTGTSKNIDNLENVSQEEILPRKTEKDDANKTGDTDVVQEHGTEEQGETDLVVETANEDKNPSTETSRNMDNVENVSQEEIVLQKTEKDDADKTGDTDVVVQEQRTDIQGETDLLIQNPNEEIPQDDNALVPSKAEETLQLNAQISQNKAPEEIVPQKTETEDKTVKTKMQDVVEENNEGVSQNGTPCLVPNVEKTLSKEETNHQSECASGELINTDSSEKENDVDKTEEHEGISKNQIPRRNVVEVHNKEVPQNGTVCLLPNTVDTNSVQEENLPESESANGIKMNTGSCEKKNVLSGTNNNNEGIIEVETLEEEIQEVVQQGSEGKKVAQKSTSRNKKKHRKH</sequence>
<gene>
    <name evidence="8" type="ORF">PHAECO_LOCUS9911</name>
</gene>
<dbReference type="InterPro" id="IPR015943">
    <property type="entry name" value="WD40/YVTN_repeat-like_dom_sf"/>
</dbReference>
<proteinExistence type="predicted"/>
<feature type="domain" description="Gem-associated protein 5 TPR" evidence="6">
    <location>
        <begin position="1084"/>
        <end position="1285"/>
    </location>
</feature>
<feature type="region of interest" description="Disordered" evidence="5">
    <location>
        <begin position="1315"/>
        <end position="1394"/>
    </location>
</feature>
<dbReference type="Pfam" id="PF23774">
    <property type="entry name" value="TPR_GEMI5"/>
    <property type="match status" value="1"/>
</dbReference>
<keyword evidence="4" id="KW-0175">Coiled coil</keyword>
<dbReference type="GO" id="GO:0005634">
    <property type="term" value="C:nucleus"/>
    <property type="evidence" value="ECO:0007669"/>
    <property type="project" value="TreeGrafter"/>
</dbReference>
<dbReference type="Pfam" id="PF23775">
    <property type="entry name" value="Beta-prop_RIG_2nd"/>
    <property type="match status" value="1"/>
</dbReference>
<dbReference type="InterPro" id="IPR019775">
    <property type="entry name" value="WD40_repeat_CS"/>
</dbReference>
<feature type="repeat" description="WD" evidence="3">
    <location>
        <begin position="53"/>
        <end position="98"/>
    </location>
</feature>
<evidence type="ECO:0000256" key="3">
    <source>
        <dbReference type="PROSITE-ProRule" id="PRU00221"/>
    </source>
</evidence>
<feature type="region of interest" description="Disordered" evidence="5">
    <location>
        <begin position="1522"/>
        <end position="1566"/>
    </location>
</feature>
<name>A0A9P0DT89_PHACE</name>
<feature type="compositionally biased region" description="Polar residues" evidence="5">
    <location>
        <begin position="1321"/>
        <end position="1341"/>
    </location>
</feature>
<dbReference type="Gene3D" id="2.130.10.10">
    <property type="entry name" value="YVTN repeat-like/Quinoprotein amine dehydrogenase"/>
    <property type="match status" value="3"/>
</dbReference>
<feature type="compositionally biased region" description="Basic and acidic residues" evidence="5">
    <location>
        <begin position="1543"/>
        <end position="1559"/>
    </location>
</feature>
<evidence type="ECO:0000256" key="5">
    <source>
        <dbReference type="SAM" id="MobiDB-lite"/>
    </source>
</evidence>
<dbReference type="PANTHER" id="PTHR46362">
    <property type="entry name" value="GEM-ASSOCIATED PROTEIN 5"/>
    <property type="match status" value="1"/>
</dbReference>
<dbReference type="InterPro" id="IPR036322">
    <property type="entry name" value="WD40_repeat_dom_sf"/>
</dbReference>
<evidence type="ECO:0000256" key="2">
    <source>
        <dbReference type="ARBA" id="ARBA00022737"/>
    </source>
</evidence>
<evidence type="ECO:0000256" key="1">
    <source>
        <dbReference type="ARBA" id="ARBA00022574"/>
    </source>
</evidence>
<feature type="region of interest" description="Disordered" evidence="5">
    <location>
        <begin position="1469"/>
        <end position="1492"/>
    </location>
</feature>
<feature type="coiled-coil region" evidence="4">
    <location>
        <begin position="335"/>
        <end position="362"/>
    </location>
</feature>
<keyword evidence="2" id="KW-0677">Repeat</keyword>
<feature type="region of interest" description="Disordered" evidence="5">
    <location>
        <begin position="1644"/>
        <end position="1670"/>
    </location>
</feature>
<protein>
    <recommendedName>
        <fullName evidence="10">Gem-associated protein 5</fullName>
    </recommendedName>
</protein>
<dbReference type="GO" id="GO:0003730">
    <property type="term" value="F:mRNA 3'-UTR binding"/>
    <property type="evidence" value="ECO:0007669"/>
    <property type="project" value="TreeGrafter"/>
</dbReference>
<feature type="compositionally biased region" description="Polar residues" evidence="5">
    <location>
        <begin position="1530"/>
        <end position="1542"/>
    </location>
</feature>
<evidence type="ECO:0000259" key="7">
    <source>
        <dbReference type="Pfam" id="PF23775"/>
    </source>
</evidence>
<accession>A0A9P0DT89</accession>
<feature type="region of interest" description="Disordered" evidence="5">
    <location>
        <begin position="224"/>
        <end position="270"/>
    </location>
</feature>
<evidence type="ECO:0008006" key="10">
    <source>
        <dbReference type="Google" id="ProtNLM"/>
    </source>
</evidence>
<dbReference type="InterPro" id="IPR001680">
    <property type="entry name" value="WD40_rpt"/>
</dbReference>
<dbReference type="PROSITE" id="PS50082">
    <property type="entry name" value="WD_REPEATS_2"/>
    <property type="match status" value="2"/>
</dbReference>
<feature type="region of interest" description="Disordered" evidence="5">
    <location>
        <begin position="436"/>
        <end position="456"/>
    </location>
</feature>
<dbReference type="GO" id="GO:0000387">
    <property type="term" value="P:spliceosomal snRNP assembly"/>
    <property type="evidence" value="ECO:0007669"/>
    <property type="project" value="TreeGrafter"/>
</dbReference>
<dbReference type="InterPro" id="IPR056424">
    <property type="entry name" value="Beta-prop_GEMI5_2nd"/>
</dbReference>
<evidence type="ECO:0000256" key="4">
    <source>
        <dbReference type="SAM" id="Coils"/>
    </source>
</evidence>
<feature type="compositionally biased region" description="Polar residues" evidence="5">
    <location>
        <begin position="235"/>
        <end position="249"/>
    </location>
</feature>
<dbReference type="Proteomes" id="UP001153737">
    <property type="component" value="Chromosome 6"/>
</dbReference>
<keyword evidence="9" id="KW-1185">Reference proteome</keyword>